<protein>
    <submittedName>
        <fullName evidence="2">Uncharacterized protein</fullName>
    </submittedName>
</protein>
<comment type="caution">
    <text evidence="2">The sequence shown here is derived from an EMBL/GenBank/DDBJ whole genome shotgun (WGS) entry which is preliminary data.</text>
</comment>
<evidence type="ECO:0000313" key="2">
    <source>
        <dbReference type="EMBL" id="TQD84797.1"/>
    </source>
</evidence>
<feature type="region of interest" description="Disordered" evidence="1">
    <location>
        <begin position="59"/>
        <end position="87"/>
    </location>
</feature>
<proteinExistence type="predicted"/>
<sequence length="130" mass="14394">MSDPTSPHPTHFAIAKHPSQPLLLKSKNKQRRQQLYQVAAFVRKPTELVATDSRIKAITRSHEMSGRSGLKNPTALRLGGPTPAPSSSFSGLPHLHLWLRLFLALDFRRAQESDRPSTAGRLRRPGSGRG</sequence>
<keyword evidence="3" id="KW-1185">Reference proteome</keyword>
<name>A0A540LEA2_MALBA</name>
<evidence type="ECO:0000313" key="3">
    <source>
        <dbReference type="Proteomes" id="UP000315295"/>
    </source>
</evidence>
<dbReference type="AlphaFoldDB" id="A0A540LEA2"/>
<gene>
    <name evidence="2" type="ORF">C1H46_029645</name>
</gene>
<dbReference type="Proteomes" id="UP000315295">
    <property type="component" value="Unassembled WGS sequence"/>
</dbReference>
<feature type="compositionally biased region" description="Basic residues" evidence="1">
    <location>
        <begin position="121"/>
        <end position="130"/>
    </location>
</feature>
<evidence type="ECO:0000256" key="1">
    <source>
        <dbReference type="SAM" id="MobiDB-lite"/>
    </source>
</evidence>
<feature type="region of interest" description="Disordered" evidence="1">
    <location>
        <begin position="111"/>
        <end position="130"/>
    </location>
</feature>
<accession>A0A540LEA2</accession>
<feature type="region of interest" description="Disordered" evidence="1">
    <location>
        <begin position="1"/>
        <end position="22"/>
    </location>
</feature>
<organism evidence="2 3">
    <name type="scientific">Malus baccata</name>
    <name type="common">Siberian crab apple</name>
    <name type="synonym">Pyrus baccata</name>
    <dbReference type="NCBI Taxonomy" id="106549"/>
    <lineage>
        <taxon>Eukaryota</taxon>
        <taxon>Viridiplantae</taxon>
        <taxon>Streptophyta</taxon>
        <taxon>Embryophyta</taxon>
        <taxon>Tracheophyta</taxon>
        <taxon>Spermatophyta</taxon>
        <taxon>Magnoliopsida</taxon>
        <taxon>eudicotyledons</taxon>
        <taxon>Gunneridae</taxon>
        <taxon>Pentapetalae</taxon>
        <taxon>rosids</taxon>
        <taxon>fabids</taxon>
        <taxon>Rosales</taxon>
        <taxon>Rosaceae</taxon>
        <taxon>Amygdaloideae</taxon>
        <taxon>Maleae</taxon>
        <taxon>Malus</taxon>
    </lineage>
</organism>
<reference evidence="2 3" key="1">
    <citation type="journal article" date="2019" name="G3 (Bethesda)">
        <title>Sequencing of a Wild Apple (Malus baccata) Genome Unravels the Differences Between Cultivated and Wild Apple Species Regarding Disease Resistance and Cold Tolerance.</title>
        <authorList>
            <person name="Chen X."/>
        </authorList>
    </citation>
    <scope>NUCLEOTIDE SEQUENCE [LARGE SCALE GENOMIC DNA]</scope>
    <source>
        <strain evidence="3">cv. Shandingzi</strain>
        <tissue evidence="2">Leaves</tissue>
    </source>
</reference>
<dbReference type="EMBL" id="VIEB01000620">
    <property type="protein sequence ID" value="TQD84797.1"/>
    <property type="molecule type" value="Genomic_DNA"/>
</dbReference>